<dbReference type="InterPro" id="IPR004017">
    <property type="entry name" value="Cys_rich_dom"/>
</dbReference>
<feature type="domain" description="FAD-binding PCMH-type" evidence="12">
    <location>
        <begin position="46"/>
        <end position="274"/>
    </location>
</feature>
<dbReference type="InterPro" id="IPR017896">
    <property type="entry name" value="4Fe4S_Fe-S-bd"/>
</dbReference>
<reference evidence="13 14" key="1">
    <citation type="submission" date="2023-08" db="EMBL/GenBank/DDBJ databases">
        <authorList>
            <person name="Joshi A."/>
            <person name="Thite S."/>
        </authorList>
    </citation>
    <scope>NUCLEOTIDE SEQUENCE [LARGE SCALE GENOMIC DNA]</scope>
    <source>
        <strain evidence="13 14">AC40</strain>
    </source>
</reference>
<evidence type="ECO:0000313" key="14">
    <source>
        <dbReference type="Proteomes" id="UP001231616"/>
    </source>
</evidence>
<dbReference type="Pfam" id="PF02913">
    <property type="entry name" value="FAD-oxidase_C"/>
    <property type="match status" value="1"/>
</dbReference>
<comment type="cofactor">
    <cofactor evidence="1">
        <name>FAD</name>
        <dbReference type="ChEBI" id="CHEBI:57692"/>
    </cofactor>
</comment>
<dbReference type="PROSITE" id="PS51379">
    <property type="entry name" value="4FE4S_FER_2"/>
    <property type="match status" value="1"/>
</dbReference>
<dbReference type="Gene3D" id="1.10.45.10">
    <property type="entry name" value="Vanillyl-alcohol Oxidase, Chain A, domain 4"/>
    <property type="match status" value="1"/>
</dbReference>
<keyword evidence="6" id="KW-0809">Transit peptide</keyword>
<sequence>MTTDHNLVLQERYQDFKLQLEALSDAPDVFADLPRRMAYSGDASFYYLLPQLVVRAHSLPQVVAVLQLANRARIAITFRAAGTSLSGQAISDSVLLLLSDNWQHAEVLDNGAKIWLQAGVIGAKANQLLLPYGRKIGPDPASINSCKVGGIAANNASGMCCGVKHNSYHTVQDMTLVLADGAVLDTSCPKSVAAFQHSYRELFDGLQALAAEVNANEALRSRIRHKYRLKNTTGYGINALVDYTDPLDILKHLMIGSEGTLGFIADITYKTVAQDPYRATGFFVFDSLQACCESVSLLSGSPVEAVELLDFRALQSVADKPGMPDITSLPATAAALLIEVAATSEKQLQQHIDEVSLVLTQHEQSMLAQVAFSSDASRNAALWNFRKGTFPAVGAVRATGTTVIIEDVAFPIERLADGVAALQQLFSRYGYDEAIIFGHALEGNLHFVFTQAFETEQQKQRYADFMAEVSQMVAVDFQGSLKAEHGTGRNMAPFVALEWGNDAYQVMERIKQLFDPVGILNPGVILNTDAHAHLANLKTMPAVDDLIDKCIECGFCETVCPSQEYTLTPRQRIAMQRQMNALSGPDLTDVRAAYQHAGIDSCAATGLCATRCPVGINTGDYIKTLRAASKPASTIATWAADHFSAASQLARFALNGVGVARNMLGVPAVGAVSRGLRRLAPSLPSYYGAWPKGASKVQLPEATESQLTPVLYFPSCANRIFSPDRQADDQRDVATVLSIVLRRAGYRLLVPEQLNDLCCGQPWDSKGWRELAERKRSETIQQLQQAMPAKPLMVITDASPCALQLQAGQPDFELFELAEFLYQKALPALTINKQTEPVLLHVTCSSQRRGSADQLVALTEACAEQVVVPADIECCGFAGDKGFTLPDLNAHALRTLKQHIPAGCQHGYSNSRTCEIGLTEHSGLPYQSVVYLLEEVSRQANPRHLNQSDV</sequence>
<dbReference type="InterPro" id="IPR016167">
    <property type="entry name" value="FAD-bd_PCMH_sub1"/>
</dbReference>
<dbReference type="PROSITE" id="PS51387">
    <property type="entry name" value="FAD_PCMH"/>
    <property type="match status" value="1"/>
</dbReference>
<evidence type="ECO:0000313" key="13">
    <source>
        <dbReference type="EMBL" id="MDP4536318.1"/>
    </source>
</evidence>
<dbReference type="EC" id="1.1.2.4" evidence="10"/>
<evidence type="ECO:0000256" key="9">
    <source>
        <dbReference type="ARBA" id="ARBA00023014"/>
    </source>
</evidence>
<accession>A0ABT9GZD6</accession>
<evidence type="ECO:0000259" key="12">
    <source>
        <dbReference type="PROSITE" id="PS51387"/>
    </source>
</evidence>
<dbReference type="InterPro" id="IPR017900">
    <property type="entry name" value="4Fe4S_Fe_S_CS"/>
</dbReference>
<feature type="domain" description="4Fe-4S ferredoxin-type" evidence="11">
    <location>
        <begin position="539"/>
        <end position="570"/>
    </location>
</feature>
<dbReference type="InterPro" id="IPR016169">
    <property type="entry name" value="FAD-bd_PCMH_sub2"/>
</dbReference>
<evidence type="ECO:0000256" key="2">
    <source>
        <dbReference type="ARBA" id="ARBA00008000"/>
    </source>
</evidence>
<evidence type="ECO:0000256" key="10">
    <source>
        <dbReference type="ARBA" id="ARBA00038897"/>
    </source>
</evidence>
<dbReference type="Gene3D" id="3.30.70.2190">
    <property type="match status" value="1"/>
</dbReference>
<evidence type="ECO:0000259" key="11">
    <source>
        <dbReference type="PROSITE" id="PS51379"/>
    </source>
</evidence>
<keyword evidence="3" id="KW-0285">Flavoprotein</keyword>
<evidence type="ECO:0000256" key="1">
    <source>
        <dbReference type="ARBA" id="ARBA00001974"/>
    </source>
</evidence>
<protein>
    <recommendedName>
        <fullName evidence="10">D-lactate dehydrogenase (cytochrome)</fullName>
        <ecNumber evidence="10">1.1.2.4</ecNumber>
    </recommendedName>
</protein>
<keyword evidence="9" id="KW-0411">Iron-sulfur</keyword>
<keyword evidence="14" id="KW-1185">Reference proteome</keyword>
<dbReference type="SUPFAM" id="SSF56176">
    <property type="entry name" value="FAD-binding/transporter-associated domain-like"/>
    <property type="match status" value="1"/>
</dbReference>
<dbReference type="InterPro" id="IPR016171">
    <property type="entry name" value="Vanillyl_alc_oxidase_C-sub2"/>
</dbReference>
<evidence type="ECO:0000256" key="6">
    <source>
        <dbReference type="ARBA" id="ARBA00022946"/>
    </source>
</evidence>
<keyword evidence="4" id="KW-0479">Metal-binding</keyword>
<keyword evidence="5" id="KW-0274">FAD</keyword>
<dbReference type="InterPro" id="IPR036318">
    <property type="entry name" value="FAD-bd_PCMH-like_sf"/>
</dbReference>
<dbReference type="InterPro" id="IPR009051">
    <property type="entry name" value="Helical_ferredxn"/>
</dbReference>
<gene>
    <name evidence="13" type="ORF">Q3O60_08965</name>
</gene>
<dbReference type="InterPro" id="IPR006094">
    <property type="entry name" value="Oxid_FAD_bind_N"/>
</dbReference>
<dbReference type="InterPro" id="IPR004113">
    <property type="entry name" value="FAD-bd_oxidored_4_C"/>
</dbReference>
<dbReference type="SUPFAM" id="SSF55103">
    <property type="entry name" value="FAD-linked oxidases, C-terminal domain"/>
    <property type="match status" value="1"/>
</dbReference>
<dbReference type="Gene3D" id="3.30.70.2740">
    <property type="match status" value="1"/>
</dbReference>
<evidence type="ECO:0000256" key="4">
    <source>
        <dbReference type="ARBA" id="ARBA00022723"/>
    </source>
</evidence>
<dbReference type="Gene3D" id="1.10.1060.10">
    <property type="entry name" value="Alpha-helical ferredoxin"/>
    <property type="match status" value="1"/>
</dbReference>
<dbReference type="Pfam" id="PF02754">
    <property type="entry name" value="CCG"/>
    <property type="match status" value="1"/>
</dbReference>
<organism evidence="13 14">
    <name type="scientific">Alkalimonas collagenimarina</name>
    <dbReference type="NCBI Taxonomy" id="400390"/>
    <lineage>
        <taxon>Bacteria</taxon>
        <taxon>Pseudomonadati</taxon>
        <taxon>Pseudomonadota</taxon>
        <taxon>Gammaproteobacteria</taxon>
        <taxon>Alkalimonas</taxon>
    </lineage>
</organism>
<proteinExistence type="inferred from homology"/>
<dbReference type="PANTHER" id="PTHR11748">
    <property type="entry name" value="D-LACTATE DEHYDROGENASE"/>
    <property type="match status" value="1"/>
</dbReference>
<evidence type="ECO:0000256" key="3">
    <source>
        <dbReference type="ARBA" id="ARBA00022630"/>
    </source>
</evidence>
<dbReference type="Pfam" id="PF01565">
    <property type="entry name" value="FAD_binding_4"/>
    <property type="match status" value="1"/>
</dbReference>
<keyword evidence="7" id="KW-0560">Oxidoreductase</keyword>
<dbReference type="PANTHER" id="PTHR11748:SF111">
    <property type="entry name" value="D-LACTATE DEHYDROGENASE, MITOCHONDRIAL-RELATED"/>
    <property type="match status" value="1"/>
</dbReference>
<dbReference type="InterPro" id="IPR016166">
    <property type="entry name" value="FAD-bd_PCMH"/>
</dbReference>
<evidence type="ECO:0000256" key="7">
    <source>
        <dbReference type="ARBA" id="ARBA00023002"/>
    </source>
</evidence>
<dbReference type="SUPFAM" id="SSF46548">
    <property type="entry name" value="alpha-helical ferredoxin"/>
    <property type="match status" value="1"/>
</dbReference>
<dbReference type="EMBL" id="JAUZVZ010000010">
    <property type="protein sequence ID" value="MDP4536318.1"/>
    <property type="molecule type" value="Genomic_DNA"/>
</dbReference>
<dbReference type="Pfam" id="PF13183">
    <property type="entry name" value="Fer4_8"/>
    <property type="match status" value="1"/>
</dbReference>
<dbReference type="Gene3D" id="3.30.43.10">
    <property type="entry name" value="Uridine Diphospho-n-acetylenolpyruvylglucosamine Reductase, domain 2"/>
    <property type="match status" value="1"/>
</dbReference>
<dbReference type="RefSeq" id="WP_305893582.1">
    <property type="nucleotide sequence ID" value="NZ_JAUZVZ010000010.1"/>
</dbReference>
<dbReference type="PROSITE" id="PS00198">
    <property type="entry name" value="4FE4S_FER_1"/>
    <property type="match status" value="1"/>
</dbReference>
<dbReference type="InterPro" id="IPR016164">
    <property type="entry name" value="FAD-linked_Oxase-like_C"/>
</dbReference>
<comment type="caution">
    <text evidence="13">The sequence shown here is derived from an EMBL/GenBank/DDBJ whole genome shotgun (WGS) entry which is preliminary data.</text>
</comment>
<keyword evidence="8" id="KW-0408">Iron</keyword>
<dbReference type="Proteomes" id="UP001231616">
    <property type="component" value="Unassembled WGS sequence"/>
</dbReference>
<evidence type="ECO:0000256" key="5">
    <source>
        <dbReference type="ARBA" id="ARBA00022827"/>
    </source>
</evidence>
<evidence type="ECO:0000256" key="8">
    <source>
        <dbReference type="ARBA" id="ARBA00023004"/>
    </source>
</evidence>
<comment type="similarity">
    <text evidence="2">Belongs to the FAD-binding oxidoreductase/transferase type 4 family.</text>
</comment>
<dbReference type="Gene3D" id="3.30.465.10">
    <property type="match status" value="1"/>
</dbReference>
<name>A0ABT9GZD6_9GAMM</name>